<proteinExistence type="predicted"/>
<dbReference type="AlphaFoldDB" id="A0A922HNG0"/>
<comment type="caution">
    <text evidence="1">The sequence shown here is derived from an EMBL/GenBank/DDBJ whole genome shotgun (WGS) entry which is preliminary data.</text>
</comment>
<dbReference type="Proteomes" id="UP000790347">
    <property type="component" value="Unassembled WGS sequence"/>
</dbReference>
<protein>
    <submittedName>
        <fullName evidence="1">Uncharacterized protein</fullName>
    </submittedName>
</protein>
<reference evidence="1" key="1">
    <citation type="submission" date="2013-05" db="EMBL/GenBank/DDBJ databases">
        <authorList>
            <person name="Yim A.K.Y."/>
            <person name="Chan T.F."/>
            <person name="Ji K.M."/>
            <person name="Liu X.Y."/>
            <person name="Zhou J.W."/>
            <person name="Li R.Q."/>
            <person name="Yang K.Y."/>
            <person name="Li J."/>
            <person name="Li M."/>
            <person name="Law P.T.W."/>
            <person name="Wu Y.L."/>
            <person name="Cai Z.L."/>
            <person name="Qin H."/>
            <person name="Bao Y."/>
            <person name="Leung R.K.K."/>
            <person name="Ng P.K.S."/>
            <person name="Zou J."/>
            <person name="Zhong X.J."/>
            <person name="Ran P.X."/>
            <person name="Zhong N.S."/>
            <person name="Liu Z.G."/>
            <person name="Tsui S.K.W."/>
        </authorList>
    </citation>
    <scope>NUCLEOTIDE SEQUENCE</scope>
    <source>
        <strain evidence="1">Derf</strain>
        <tissue evidence="1">Whole organism</tissue>
    </source>
</reference>
<keyword evidence="2" id="KW-1185">Reference proteome</keyword>
<gene>
    <name evidence="1" type="ORF">DERF_013906</name>
</gene>
<dbReference type="EMBL" id="ASGP02000007">
    <property type="protein sequence ID" value="KAH9497976.1"/>
    <property type="molecule type" value="Genomic_DNA"/>
</dbReference>
<accession>A0A922HNG0</accession>
<evidence type="ECO:0000313" key="2">
    <source>
        <dbReference type="Proteomes" id="UP000790347"/>
    </source>
</evidence>
<name>A0A922HNG0_DERFA</name>
<organism evidence="1 2">
    <name type="scientific">Dermatophagoides farinae</name>
    <name type="common">American house dust mite</name>
    <dbReference type="NCBI Taxonomy" id="6954"/>
    <lineage>
        <taxon>Eukaryota</taxon>
        <taxon>Metazoa</taxon>
        <taxon>Ecdysozoa</taxon>
        <taxon>Arthropoda</taxon>
        <taxon>Chelicerata</taxon>
        <taxon>Arachnida</taxon>
        <taxon>Acari</taxon>
        <taxon>Acariformes</taxon>
        <taxon>Sarcoptiformes</taxon>
        <taxon>Astigmata</taxon>
        <taxon>Psoroptidia</taxon>
        <taxon>Analgoidea</taxon>
        <taxon>Pyroglyphidae</taxon>
        <taxon>Dermatophagoidinae</taxon>
        <taxon>Dermatophagoides</taxon>
    </lineage>
</organism>
<sequence length="66" mass="7885">MKSLFYWQRKKNGTEKKIVSFFLENHLHEIIRCSTLLWKDNNATTTTRTTEKKVKMSCTKKNGYDI</sequence>
<evidence type="ECO:0000313" key="1">
    <source>
        <dbReference type="EMBL" id="KAH9497976.1"/>
    </source>
</evidence>
<reference evidence="1" key="2">
    <citation type="journal article" date="2022" name="Res Sq">
        <title>Comparative Genomics Reveals Insights into the Divergent Evolution of Astigmatic Mites and Household Pest Adaptations.</title>
        <authorList>
            <person name="Xiong Q."/>
            <person name="Wan A.T.-Y."/>
            <person name="Liu X.-Y."/>
            <person name="Fung C.S.-H."/>
            <person name="Xiao X."/>
            <person name="Malainual N."/>
            <person name="Hou J."/>
            <person name="Wang L."/>
            <person name="Wang M."/>
            <person name="Yang K."/>
            <person name="Cui Y."/>
            <person name="Leung E."/>
            <person name="Nong W."/>
            <person name="Shin S.-K."/>
            <person name="Au S."/>
            <person name="Jeong K.Y."/>
            <person name="Chew F.T."/>
            <person name="Hui J."/>
            <person name="Leung T.F."/>
            <person name="Tungtrongchitr A."/>
            <person name="Zhong N."/>
            <person name="Liu Z."/>
            <person name="Tsui S."/>
        </authorList>
    </citation>
    <scope>NUCLEOTIDE SEQUENCE</scope>
    <source>
        <strain evidence="1">Derf</strain>
        <tissue evidence="1">Whole organism</tissue>
    </source>
</reference>